<dbReference type="PANTHER" id="PTHR24376">
    <property type="entry name" value="ZINC FINGER PROTEIN"/>
    <property type="match status" value="1"/>
</dbReference>
<evidence type="ECO:0000313" key="10">
    <source>
        <dbReference type="EMBL" id="KAJ4448809.1"/>
    </source>
</evidence>
<feature type="domain" description="C2H2-type" evidence="9">
    <location>
        <begin position="98"/>
        <end position="125"/>
    </location>
</feature>
<evidence type="ECO:0000256" key="3">
    <source>
        <dbReference type="ARBA" id="ARBA00022737"/>
    </source>
</evidence>
<dbReference type="SMART" id="SM00355">
    <property type="entry name" value="ZnF_C2H2"/>
    <property type="match status" value="18"/>
</dbReference>
<organism evidence="10 11">
    <name type="scientific">Periplaneta americana</name>
    <name type="common">American cockroach</name>
    <name type="synonym">Blatta americana</name>
    <dbReference type="NCBI Taxonomy" id="6978"/>
    <lineage>
        <taxon>Eukaryota</taxon>
        <taxon>Metazoa</taxon>
        <taxon>Ecdysozoa</taxon>
        <taxon>Arthropoda</taxon>
        <taxon>Hexapoda</taxon>
        <taxon>Insecta</taxon>
        <taxon>Pterygota</taxon>
        <taxon>Neoptera</taxon>
        <taxon>Polyneoptera</taxon>
        <taxon>Dictyoptera</taxon>
        <taxon>Blattodea</taxon>
        <taxon>Blattoidea</taxon>
        <taxon>Blattidae</taxon>
        <taxon>Blattinae</taxon>
        <taxon>Periplaneta</taxon>
    </lineage>
</organism>
<dbReference type="PANTHER" id="PTHR24376:SF235">
    <property type="entry name" value="C2H2-TYPE DOMAIN-CONTAINING PROTEIN"/>
    <property type="match status" value="1"/>
</dbReference>
<keyword evidence="3" id="KW-0677">Repeat</keyword>
<evidence type="ECO:0000256" key="7">
    <source>
        <dbReference type="PROSITE-ProRule" id="PRU00042"/>
    </source>
</evidence>
<feature type="domain" description="C2H2-type" evidence="9">
    <location>
        <begin position="300"/>
        <end position="327"/>
    </location>
</feature>
<evidence type="ECO:0000256" key="6">
    <source>
        <dbReference type="ARBA" id="ARBA00023242"/>
    </source>
</evidence>
<feature type="compositionally biased region" description="Basic and acidic residues" evidence="8">
    <location>
        <begin position="1"/>
        <end position="12"/>
    </location>
</feature>
<evidence type="ECO:0000256" key="5">
    <source>
        <dbReference type="ARBA" id="ARBA00022833"/>
    </source>
</evidence>
<evidence type="ECO:0000313" key="11">
    <source>
        <dbReference type="Proteomes" id="UP001148838"/>
    </source>
</evidence>
<feature type="non-terminal residue" evidence="10">
    <location>
        <position position="769"/>
    </location>
</feature>
<dbReference type="Pfam" id="PF00096">
    <property type="entry name" value="zf-C2H2"/>
    <property type="match status" value="6"/>
</dbReference>
<dbReference type="InterPro" id="IPR036236">
    <property type="entry name" value="Znf_C2H2_sf"/>
</dbReference>
<keyword evidence="4 7" id="KW-0863">Zinc-finger</keyword>
<evidence type="ECO:0000256" key="8">
    <source>
        <dbReference type="SAM" id="MobiDB-lite"/>
    </source>
</evidence>
<dbReference type="Proteomes" id="UP001148838">
    <property type="component" value="Unassembled WGS sequence"/>
</dbReference>
<feature type="domain" description="C2H2-type" evidence="9">
    <location>
        <begin position="275"/>
        <end position="302"/>
    </location>
</feature>
<feature type="domain" description="C2H2-type" evidence="9">
    <location>
        <begin position="70"/>
        <end position="97"/>
    </location>
</feature>
<feature type="domain" description="C2H2-type" evidence="9">
    <location>
        <begin position="220"/>
        <end position="247"/>
    </location>
</feature>
<feature type="domain" description="C2H2-type" evidence="9">
    <location>
        <begin position="607"/>
        <end position="634"/>
    </location>
</feature>
<keyword evidence="2" id="KW-0479">Metal-binding</keyword>
<dbReference type="SUPFAM" id="SSF57667">
    <property type="entry name" value="beta-beta-alpha zinc fingers"/>
    <property type="match status" value="10"/>
</dbReference>
<sequence length="769" mass="89315">VHPHDVRPKEESDACNPTTSQPAERNKALRDVNSTCSDSTSIEKYISIIFSNKRVTNHQNQPQKPPEGPFKCDTCSRIFPRYHQLREHAFIHKNVNPFQCDICEKSFARHFNLQRHKSLHKDKSNNFTCYICGQTFAEFISLQQHSESRSCKINCNICGKIFGHQRGVSKHYATHRRHKCNSSNKSFIYLKQLQQHALSHEDDNEYTKEEEETHANVTAFECDICEKSFMEHADLEKHKSTHKENSNNYSCHICGETFAEFISLQQHSESRSCRIKCNICGKIFRHQRGVIKHYATHRHHKCNTCNKSFKYFKQLQQHTLSHENNNKYTNGEEEKHTLTRTNVKAFECDICEKSFVRRVNLQRHKSTHKENSKNYACHICGETFAEFISLQQHSESRSCRIKCNICGKIFGHQRGISKHYAIHRRHKCNSCNKSYVYLKQLQQHALSHEDNNKYTDEEEEESLSIEESRNEEGTQDTMPDVIVTDTLTQLHSHDNITIQENEVRNKSVNFSSIPQPAETENDLEITFLGEVPNPKQQAPSDTVARSLKCDTCGKFFASFHELKIHTLTHANMKKFECDICRKMFMRRAQLRKHKKTQHNTNKKEKNFTCDICGKKYVHWKSLQWHLHTQKCKKTRKLHKCNFCDKSFQRLGSLREHALSHKGNKSFKCDVCESSFLRFSDLLRHTSTHEDFHLSENDVEIDSLAVTDEDPVAINIVNVEPDTNSLTANSKDDVIIDMAKIEPKIKATAIKNDLKNGEAEESLSIVSNNT</sequence>
<feature type="domain" description="C2H2-type" evidence="9">
    <location>
        <begin position="249"/>
        <end position="272"/>
    </location>
</feature>
<protein>
    <recommendedName>
        <fullName evidence="9">C2H2-type domain-containing protein</fullName>
    </recommendedName>
</protein>
<feature type="domain" description="C2H2-type" evidence="9">
    <location>
        <begin position="426"/>
        <end position="453"/>
    </location>
</feature>
<dbReference type="EMBL" id="JAJSOF020000003">
    <property type="protein sequence ID" value="KAJ4448809.1"/>
    <property type="molecule type" value="Genomic_DNA"/>
</dbReference>
<proteinExistence type="predicted"/>
<feature type="non-terminal residue" evidence="10">
    <location>
        <position position="1"/>
    </location>
</feature>
<feature type="domain" description="C2H2-type" evidence="9">
    <location>
        <begin position="547"/>
        <end position="574"/>
    </location>
</feature>
<feature type="domain" description="C2H2-type" evidence="9">
    <location>
        <begin position="153"/>
        <end position="180"/>
    </location>
</feature>
<feature type="region of interest" description="Disordered" evidence="8">
    <location>
        <begin position="1"/>
        <end position="32"/>
    </location>
</feature>
<dbReference type="InterPro" id="IPR003604">
    <property type="entry name" value="Matrin/U1-like-C_Znf_C2H2"/>
</dbReference>
<keyword evidence="11" id="KW-1185">Reference proteome</keyword>
<feature type="region of interest" description="Disordered" evidence="8">
    <location>
        <begin position="448"/>
        <end position="475"/>
    </location>
</feature>
<keyword evidence="6" id="KW-0539">Nucleus</keyword>
<name>A0ABQ8TQ68_PERAM</name>
<dbReference type="SMART" id="SM00451">
    <property type="entry name" value="ZnF_U1"/>
    <property type="match status" value="4"/>
</dbReference>
<evidence type="ECO:0000259" key="9">
    <source>
        <dbReference type="PROSITE" id="PS50157"/>
    </source>
</evidence>
<evidence type="ECO:0000256" key="2">
    <source>
        <dbReference type="ARBA" id="ARBA00022723"/>
    </source>
</evidence>
<evidence type="ECO:0000256" key="4">
    <source>
        <dbReference type="ARBA" id="ARBA00022771"/>
    </source>
</evidence>
<accession>A0ABQ8TQ68</accession>
<dbReference type="Gene3D" id="3.30.160.60">
    <property type="entry name" value="Classic Zinc Finger"/>
    <property type="match status" value="9"/>
</dbReference>
<dbReference type="PROSITE" id="PS50157">
    <property type="entry name" value="ZINC_FINGER_C2H2_2"/>
    <property type="match status" value="16"/>
</dbReference>
<keyword evidence="5" id="KW-0862">Zinc</keyword>
<dbReference type="InterPro" id="IPR013087">
    <property type="entry name" value="Znf_C2H2_type"/>
</dbReference>
<feature type="domain" description="C2H2-type" evidence="9">
    <location>
        <begin position="638"/>
        <end position="665"/>
    </location>
</feature>
<feature type="domain" description="C2H2-type" evidence="9">
    <location>
        <begin position="375"/>
        <end position="398"/>
    </location>
</feature>
<feature type="domain" description="C2H2-type" evidence="9">
    <location>
        <begin position="401"/>
        <end position="428"/>
    </location>
</feature>
<reference evidence="10 11" key="1">
    <citation type="journal article" date="2022" name="Allergy">
        <title>Genome assembly and annotation of Periplaneta americana reveal a comprehensive cockroach allergen profile.</title>
        <authorList>
            <person name="Wang L."/>
            <person name="Xiong Q."/>
            <person name="Saelim N."/>
            <person name="Wang L."/>
            <person name="Nong W."/>
            <person name="Wan A.T."/>
            <person name="Shi M."/>
            <person name="Liu X."/>
            <person name="Cao Q."/>
            <person name="Hui J.H.L."/>
            <person name="Sookrung N."/>
            <person name="Leung T.F."/>
            <person name="Tungtrongchitr A."/>
            <person name="Tsui S.K.W."/>
        </authorList>
    </citation>
    <scope>NUCLEOTIDE SEQUENCE [LARGE SCALE GENOMIC DNA]</scope>
    <source>
        <strain evidence="10">PWHHKU_190912</strain>
    </source>
</reference>
<gene>
    <name evidence="10" type="ORF">ANN_00200</name>
</gene>
<evidence type="ECO:0000256" key="1">
    <source>
        <dbReference type="ARBA" id="ARBA00004123"/>
    </source>
</evidence>
<feature type="domain" description="C2H2-type" evidence="9">
    <location>
        <begin position="575"/>
        <end position="603"/>
    </location>
</feature>
<dbReference type="PROSITE" id="PS00028">
    <property type="entry name" value="ZINC_FINGER_C2H2_1"/>
    <property type="match status" value="13"/>
</dbReference>
<feature type="domain" description="C2H2-type" evidence="9">
    <location>
        <begin position="666"/>
        <end position="688"/>
    </location>
</feature>
<comment type="subcellular location">
    <subcellularLocation>
        <location evidence="1">Nucleus</location>
    </subcellularLocation>
</comment>
<dbReference type="Pfam" id="PF13912">
    <property type="entry name" value="zf-C2H2_6"/>
    <property type="match status" value="5"/>
</dbReference>
<comment type="caution">
    <text evidence="10">The sequence shown here is derived from an EMBL/GenBank/DDBJ whole genome shotgun (WGS) entry which is preliminary data.</text>
</comment>
<feature type="domain" description="C2H2-type" evidence="9">
    <location>
        <begin position="346"/>
        <end position="373"/>
    </location>
</feature>